<dbReference type="EMBL" id="BART01009771">
    <property type="protein sequence ID" value="GAG80727.1"/>
    <property type="molecule type" value="Genomic_DNA"/>
</dbReference>
<reference evidence="2" key="1">
    <citation type="journal article" date="2014" name="Front. Microbiol.">
        <title>High frequency of phylogenetically diverse reductive dehalogenase-homologous genes in deep subseafloor sedimentary metagenomes.</title>
        <authorList>
            <person name="Kawai M."/>
            <person name="Futagami T."/>
            <person name="Toyoda A."/>
            <person name="Takaki Y."/>
            <person name="Nishi S."/>
            <person name="Hori S."/>
            <person name="Arai W."/>
            <person name="Tsubouchi T."/>
            <person name="Morono Y."/>
            <person name="Uchiyama I."/>
            <person name="Ito T."/>
            <person name="Fujiyama A."/>
            <person name="Inagaki F."/>
            <person name="Takami H."/>
        </authorList>
    </citation>
    <scope>NUCLEOTIDE SEQUENCE</scope>
    <source>
        <strain evidence="2">Expedition CK06-06</strain>
    </source>
</reference>
<accession>X1BHP1</accession>
<feature type="non-terminal residue" evidence="2">
    <location>
        <position position="1"/>
    </location>
</feature>
<evidence type="ECO:0000313" key="2">
    <source>
        <dbReference type="EMBL" id="GAG80727.1"/>
    </source>
</evidence>
<sequence length="59" mass="6358">RTAAGVCHEGGGRNPEPDAVRVPGVKLQWDAKALQFTNSKAANALIREPYRKGWEVAGL</sequence>
<evidence type="ECO:0000256" key="1">
    <source>
        <dbReference type="SAM" id="MobiDB-lite"/>
    </source>
</evidence>
<comment type="caution">
    <text evidence="2">The sequence shown here is derived from an EMBL/GenBank/DDBJ whole genome shotgun (WGS) entry which is preliminary data.</text>
</comment>
<dbReference type="AlphaFoldDB" id="X1BHP1"/>
<organism evidence="2">
    <name type="scientific">marine sediment metagenome</name>
    <dbReference type="NCBI Taxonomy" id="412755"/>
    <lineage>
        <taxon>unclassified sequences</taxon>
        <taxon>metagenomes</taxon>
        <taxon>ecological metagenomes</taxon>
    </lineage>
</organism>
<name>X1BHP1_9ZZZZ</name>
<feature type="region of interest" description="Disordered" evidence="1">
    <location>
        <begin position="1"/>
        <end position="20"/>
    </location>
</feature>
<proteinExistence type="predicted"/>
<protein>
    <submittedName>
        <fullName evidence="2">Uncharacterized protein</fullName>
    </submittedName>
</protein>
<gene>
    <name evidence="2" type="ORF">S01H4_21541</name>
</gene>